<dbReference type="InterPro" id="IPR044051">
    <property type="entry name" value="Prophage_tail_N"/>
</dbReference>
<dbReference type="PATRIC" id="fig|1422.18.peg.2040"/>
<reference evidence="3 4" key="1">
    <citation type="submission" date="2016-01" db="EMBL/GenBank/DDBJ databases">
        <title>Draft Genome Sequences of Seven Thermophilic Sporeformers Isolated from Foods.</title>
        <authorList>
            <person name="Berendsen E.M."/>
            <person name="Wells-Bennik M.H."/>
            <person name="Krawcyk A.O."/>
            <person name="De Jong A."/>
            <person name="Holsappel S."/>
            <person name="Eijlander R.T."/>
            <person name="Kuipers O.P."/>
        </authorList>
    </citation>
    <scope>NUCLEOTIDE SEQUENCE [LARGE SCALE GENOMIC DNA]</scope>
    <source>
        <strain evidence="3 4">B4109</strain>
    </source>
</reference>
<dbReference type="NCBIfam" id="TIGR01665">
    <property type="entry name" value="put_anti_recept"/>
    <property type="match status" value="1"/>
</dbReference>
<comment type="caution">
    <text evidence="3">The sequence shown here is derived from an EMBL/GenBank/DDBJ whole genome shotgun (WGS) entry which is preliminary data.</text>
</comment>
<evidence type="ECO:0008006" key="5">
    <source>
        <dbReference type="Google" id="ProtNLM"/>
    </source>
</evidence>
<dbReference type="Proteomes" id="UP000075424">
    <property type="component" value="Unassembled WGS sequence"/>
</dbReference>
<dbReference type="Gene3D" id="2.60.120.260">
    <property type="entry name" value="Galactose-binding domain-like"/>
    <property type="match status" value="1"/>
</dbReference>
<organism evidence="3 4">
    <name type="scientific">Geobacillus stearothermophilus</name>
    <name type="common">Bacillus stearothermophilus</name>
    <dbReference type="NCBI Taxonomy" id="1422"/>
    <lineage>
        <taxon>Bacteria</taxon>
        <taxon>Bacillati</taxon>
        <taxon>Bacillota</taxon>
        <taxon>Bacilli</taxon>
        <taxon>Bacillales</taxon>
        <taxon>Anoxybacillaceae</taxon>
        <taxon>Geobacillus</taxon>
    </lineage>
</organism>
<feature type="domain" description="Tail spike" evidence="1">
    <location>
        <begin position="122"/>
        <end position="367"/>
    </location>
</feature>
<accession>A0A150MVV5</accession>
<evidence type="ECO:0000259" key="1">
    <source>
        <dbReference type="Pfam" id="PF06605"/>
    </source>
</evidence>
<evidence type="ECO:0000313" key="4">
    <source>
        <dbReference type="Proteomes" id="UP000075424"/>
    </source>
</evidence>
<evidence type="ECO:0000259" key="2">
    <source>
        <dbReference type="Pfam" id="PF18994"/>
    </source>
</evidence>
<name>A0A150MVV5_GEOSE</name>
<dbReference type="EMBL" id="LQYV01000024">
    <property type="protein sequence ID" value="KYD28580.1"/>
    <property type="molecule type" value="Genomic_DNA"/>
</dbReference>
<dbReference type="RefSeq" id="WP_061567231.1">
    <property type="nucleotide sequence ID" value="NZ_JARMSI010000021.1"/>
</dbReference>
<protein>
    <recommendedName>
        <fullName evidence="5">Phage minor structural protein</fullName>
    </recommendedName>
</protein>
<feature type="domain" description="Prophage endopeptidase tail N-terminal" evidence="2">
    <location>
        <begin position="40"/>
        <end position="120"/>
    </location>
</feature>
<dbReference type="AlphaFoldDB" id="A0A150MVV5"/>
<dbReference type="InterPro" id="IPR010572">
    <property type="entry name" value="Tail_dom"/>
</dbReference>
<proteinExistence type="predicted"/>
<gene>
    <name evidence="3" type="ORF">B4109_3043</name>
</gene>
<evidence type="ECO:0000313" key="3">
    <source>
        <dbReference type="EMBL" id="KYD28580.1"/>
    </source>
</evidence>
<dbReference type="Pfam" id="PF06605">
    <property type="entry name" value="Prophage_tail"/>
    <property type="match status" value="1"/>
</dbReference>
<dbReference type="InterPro" id="IPR007119">
    <property type="entry name" value="Phage_tail_spike_N"/>
</dbReference>
<dbReference type="Pfam" id="PF18994">
    <property type="entry name" value="Prophage_tailD1"/>
    <property type="match status" value="1"/>
</dbReference>
<sequence length="497" mass="57251">MLKYNQLGVGRYNLLGKIRYNSQPPQRQQPLYSRLSNALLVVYDQDGNRLGVLENADDPILEQEIGSVDTLTFSLPYNDPKREYIQNENIIEVVNQRYFIRDVSKVRTGGRLELVVYCEATWYDLQYTEPMKVWSWQDATPEQIMSDILDGTGWTVGRVEVTERRNLQLEEGLTNRLKALRELPNVFTGELWFNTSNNTVDFLRPEGRDSGASIVYRKNMKEIEVNYSTKDLVTKLYLYGKNNMTIEDAHPEGLPYIENYQYTTKKKVLIVKDERFTNPFHLYERGMYALSILSRPTASYVMKVADLSRMSGLSHEQFALGDNVFVYDKELGINEKKRIVRWKYNIKKPWESEIELERPQPTLSDLLSGVQEAAPVLESEDTVDRQDLLNLSVFNYLMNSRADDGFNYWTNNGWEIDPVNGYSGNASFKATAEEGKTKTLKQIVYPSHRDSYSISMRVAAENLQVGRGRVGVYIRIKYADGTEDEPIWLSLAGGETI</sequence>